<evidence type="ECO:0000256" key="1">
    <source>
        <dbReference type="SAM" id="MobiDB-lite"/>
    </source>
</evidence>
<feature type="region of interest" description="Disordered" evidence="1">
    <location>
        <begin position="288"/>
        <end position="343"/>
    </location>
</feature>
<accession>A0A517L0M2</accession>
<reference evidence="2 3" key="1">
    <citation type="submission" date="2019-07" db="EMBL/GenBank/DDBJ databases">
        <title>Finished genome of Venturia effusa.</title>
        <authorList>
            <person name="Young C.A."/>
            <person name="Cox M.P."/>
            <person name="Ganley A.R.D."/>
            <person name="David W.J."/>
        </authorList>
    </citation>
    <scope>NUCLEOTIDE SEQUENCE [LARGE SCALE GENOMIC DNA]</scope>
    <source>
        <strain evidence="3">albino</strain>
    </source>
</reference>
<evidence type="ECO:0000313" key="3">
    <source>
        <dbReference type="Proteomes" id="UP000316270"/>
    </source>
</evidence>
<proteinExistence type="predicted"/>
<protein>
    <submittedName>
        <fullName evidence="2">Uncharacterized protein</fullName>
    </submittedName>
</protein>
<dbReference type="EMBL" id="CP042186">
    <property type="protein sequence ID" value="QDS69156.1"/>
    <property type="molecule type" value="Genomic_DNA"/>
</dbReference>
<organism evidence="2 3">
    <name type="scientific">Venturia effusa</name>
    <dbReference type="NCBI Taxonomy" id="50376"/>
    <lineage>
        <taxon>Eukaryota</taxon>
        <taxon>Fungi</taxon>
        <taxon>Dikarya</taxon>
        <taxon>Ascomycota</taxon>
        <taxon>Pezizomycotina</taxon>
        <taxon>Dothideomycetes</taxon>
        <taxon>Pleosporomycetidae</taxon>
        <taxon>Venturiales</taxon>
        <taxon>Venturiaceae</taxon>
        <taxon>Venturia</taxon>
    </lineage>
</organism>
<feature type="region of interest" description="Disordered" evidence="1">
    <location>
        <begin position="1"/>
        <end position="21"/>
    </location>
</feature>
<evidence type="ECO:0000313" key="2">
    <source>
        <dbReference type="EMBL" id="QDS69156.1"/>
    </source>
</evidence>
<sequence>MRSLQPVRPGNPATALDPPGPFNGVAITLLPTVHTENPATSPIVPPEKPQAAADSFNFPGVGQEPPLPPQITPGPRIIGSFVLDGATVPVNAIPAVPATSGPYVERPTLVAVGGNTMTLGVTGTYDDKVLAIKTAAGGVTVAVVGNAQDQEPQTFTLNVGDGVANAITNGPVNTATNGGGVFENSGGEAASAPTPIATRPEVTAAGMTFTPAADGGYIIAGASLSLGGPPVTIYGTSNAEPSLSDSGSGSESGGAGNRPSPTVLSLMTDANGGRVLVINGTPTALPAEAAKTGEAKPTQDGTSDESRSTLGPRPAFRSRPTSGLGPGTGSGTIGTGNSAKNGEHKNAACRGLSETTSRWLYGAGIGIMASISW</sequence>
<gene>
    <name evidence="2" type="ORF">FKW77_010505</name>
</gene>
<keyword evidence="3" id="KW-1185">Reference proteome</keyword>
<dbReference type="OrthoDB" id="3945199at2759"/>
<dbReference type="AlphaFoldDB" id="A0A517L0M2"/>
<dbReference type="Proteomes" id="UP000316270">
    <property type="component" value="Chromosome 2"/>
</dbReference>
<name>A0A517L0M2_9PEZI</name>
<feature type="region of interest" description="Disordered" evidence="1">
    <location>
        <begin position="237"/>
        <end position="266"/>
    </location>
</feature>
<feature type="compositionally biased region" description="Gly residues" evidence="1">
    <location>
        <begin position="324"/>
        <end position="334"/>
    </location>
</feature>